<organism evidence="2 3">
    <name type="scientific">Streptomyces spirodelae</name>
    <dbReference type="NCBI Taxonomy" id="2812904"/>
    <lineage>
        <taxon>Bacteria</taxon>
        <taxon>Bacillati</taxon>
        <taxon>Actinomycetota</taxon>
        <taxon>Actinomycetes</taxon>
        <taxon>Kitasatosporales</taxon>
        <taxon>Streptomycetaceae</taxon>
        <taxon>Streptomyces</taxon>
    </lineage>
</organism>
<dbReference type="Proteomes" id="UP001518976">
    <property type="component" value="Unassembled WGS sequence"/>
</dbReference>
<dbReference type="EMBL" id="JAFFZN010000013">
    <property type="protein sequence ID" value="MBO8186908.1"/>
    <property type="molecule type" value="Genomic_DNA"/>
</dbReference>
<gene>
    <name evidence="2" type="ORF">JW592_15760</name>
</gene>
<evidence type="ECO:0000259" key="1">
    <source>
        <dbReference type="PROSITE" id="PS50921"/>
    </source>
</evidence>
<evidence type="ECO:0000313" key="3">
    <source>
        <dbReference type="Proteomes" id="UP001518976"/>
    </source>
</evidence>
<dbReference type="SUPFAM" id="SSF52172">
    <property type="entry name" value="CheY-like"/>
    <property type="match status" value="1"/>
</dbReference>
<reference evidence="2 3" key="1">
    <citation type="submission" date="2021-02" db="EMBL/GenBank/DDBJ databases">
        <title>Streptomyces spirodelae sp. nov., isolated from duckweed.</title>
        <authorList>
            <person name="Saimee Y."/>
            <person name="Duangmal K."/>
        </authorList>
    </citation>
    <scope>NUCLEOTIDE SEQUENCE [LARGE SCALE GENOMIC DNA]</scope>
    <source>
        <strain evidence="2 3">DW4-2</strain>
    </source>
</reference>
<dbReference type="InterPro" id="IPR005561">
    <property type="entry name" value="ANTAR"/>
</dbReference>
<protein>
    <submittedName>
        <fullName evidence="2">ANTAR domain-containing protein</fullName>
    </submittedName>
</protein>
<comment type="caution">
    <text evidence="2">The sequence shown here is derived from an EMBL/GenBank/DDBJ whole genome shotgun (WGS) entry which is preliminary data.</text>
</comment>
<dbReference type="PROSITE" id="PS50921">
    <property type="entry name" value="ANTAR"/>
    <property type="match status" value="1"/>
</dbReference>
<keyword evidence="3" id="KW-1185">Reference proteome</keyword>
<dbReference type="SMART" id="SM01012">
    <property type="entry name" value="ANTAR"/>
    <property type="match status" value="1"/>
</dbReference>
<evidence type="ECO:0000313" key="2">
    <source>
        <dbReference type="EMBL" id="MBO8186908.1"/>
    </source>
</evidence>
<sequence>MALEAGVRAVHTVLLPGAQDAGDAGTQNVRDAECAPGAGVLVVHLLDAEPLGPAAVTALSALARACALGLAHESAVRRCGELELALGSRVVIEQAKGVLAERGHGSVDDAFRTLRAFARSHRRPLHQVARDVVEARLLDPPFQRRAGAPPYRRRR</sequence>
<dbReference type="Pfam" id="PF03861">
    <property type="entry name" value="ANTAR"/>
    <property type="match status" value="1"/>
</dbReference>
<proteinExistence type="predicted"/>
<feature type="domain" description="ANTAR" evidence="1">
    <location>
        <begin position="72"/>
        <end position="133"/>
    </location>
</feature>
<dbReference type="Gene3D" id="1.10.10.10">
    <property type="entry name" value="Winged helix-like DNA-binding domain superfamily/Winged helix DNA-binding domain"/>
    <property type="match status" value="1"/>
</dbReference>
<name>A0ABS3WUX7_9ACTN</name>
<dbReference type="InterPro" id="IPR036388">
    <property type="entry name" value="WH-like_DNA-bd_sf"/>
</dbReference>
<dbReference type="InterPro" id="IPR011006">
    <property type="entry name" value="CheY-like_superfamily"/>
</dbReference>
<accession>A0ABS3WUX7</accession>